<accession>A0A1F7GFD2</accession>
<evidence type="ECO:0000313" key="1">
    <source>
        <dbReference type="EMBL" id="OGK17583.1"/>
    </source>
</evidence>
<reference evidence="1 2" key="1">
    <citation type="journal article" date="2016" name="Nat. Commun.">
        <title>Thousands of microbial genomes shed light on interconnected biogeochemical processes in an aquifer system.</title>
        <authorList>
            <person name="Anantharaman K."/>
            <person name="Brown C.T."/>
            <person name="Hug L.A."/>
            <person name="Sharon I."/>
            <person name="Castelle C.J."/>
            <person name="Probst A.J."/>
            <person name="Thomas B.C."/>
            <person name="Singh A."/>
            <person name="Wilkins M.J."/>
            <person name="Karaoz U."/>
            <person name="Brodie E.L."/>
            <person name="Williams K.H."/>
            <person name="Hubbard S.S."/>
            <person name="Banfield J.F."/>
        </authorList>
    </citation>
    <scope>NUCLEOTIDE SEQUENCE [LARGE SCALE GENOMIC DNA]</scope>
</reference>
<evidence type="ECO:0008006" key="3">
    <source>
        <dbReference type="Google" id="ProtNLM"/>
    </source>
</evidence>
<dbReference type="Gene3D" id="3.40.50.300">
    <property type="entry name" value="P-loop containing nucleotide triphosphate hydrolases"/>
    <property type="match status" value="1"/>
</dbReference>
<evidence type="ECO:0000313" key="2">
    <source>
        <dbReference type="Proteomes" id="UP000177208"/>
    </source>
</evidence>
<protein>
    <recommendedName>
        <fullName evidence="3">Cytidylate kinase</fullName>
    </recommendedName>
</protein>
<dbReference type="EMBL" id="MFZG01000004">
    <property type="protein sequence ID" value="OGK17583.1"/>
    <property type="molecule type" value="Genomic_DNA"/>
</dbReference>
<gene>
    <name evidence="1" type="ORF">A2774_04725</name>
</gene>
<dbReference type="AlphaFoldDB" id="A0A1F7GFD2"/>
<dbReference type="InterPro" id="IPR027417">
    <property type="entry name" value="P-loop_NTPase"/>
</dbReference>
<dbReference type="Pfam" id="PF13189">
    <property type="entry name" value="Cytidylate_kin2"/>
    <property type="match status" value="1"/>
</dbReference>
<comment type="caution">
    <text evidence="1">The sequence shown here is derived from an EMBL/GenBank/DDBJ whole genome shotgun (WGS) entry which is preliminary data.</text>
</comment>
<sequence length="225" mass="26521">MKRVFELINKNILQQLIFNRKKDVPDNEDMPMITISREMGSGGRPIAELVVKKLGKPWKLFHKDLIDKIAKEGNLEKKLVKEIDENRIPLVDEIIGDFFGKRYLSLSNYYKHLLKILSVIGQRGYGVIMGRGAHHLFREALNVRIVCEMHQRIKWEMEFEGLTKTQAVKRVELSDKQRYEFERILYNHDIRKAHHYDLVIRTGPYLSIEEASDIIVFTAKKRFKL</sequence>
<organism evidence="1 2">
    <name type="scientific">Candidatus Roizmanbacteria bacterium RIFCSPHIGHO2_01_FULL_39_12c</name>
    <dbReference type="NCBI Taxonomy" id="1802031"/>
    <lineage>
        <taxon>Bacteria</taxon>
        <taxon>Candidatus Roizmaniibacteriota</taxon>
    </lineage>
</organism>
<name>A0A1F7GFD2_9BACT</name>
<dbReference type="Proteomes" id="UP000177208">
    <property type="component" value="Unassembled WGS sequence"/>
</dbReference>
<proteinExistence type="predicted"/>